<feature type="region of interest" description="Disordered" evidence="1">
    <location>
        <begin position="132"/>
        <end position="182"/>
    </location>
</feature>
<evidence type="ECO:0000256" key="1">
    <source>
        <dbReference type="SAM" id="MobiDB-lite"/>
    </source>
</evidence>
<reference evidence="2" key="1">
    <citation type="submission" date="2021-12" db="EMBL/GenBank/DDBJ databases">
        <title>Curvularia clavata genome.</title>
        <authorList>
            <person name="Cao Y."/>
        </authorList>
    </citation>
    <scope>NUCLEOTIDE SEQUENCE</scope>
    <source>
        <strain evidence="2">Yc1106</strain>
    </source>
</reference>
<dbReference type="Proteomes" id="UP001056012">
    <property type="component" value="Chromosome 2"/>
</dbReference>
<sequence>MAMDNFFESHSNELGQLSFAPLVDELFDFGTEFFDFEAASKEVLEGMTPTFFDDACFFDENLENSFNNESSATSFEAAETLGAIEGDDIVAGDSLFTGLTNDPFELGQKFDFSQLTNDAFLCSSEDVSRAETTTAAQPVTSTHPNTSKRSKTLTREAKVTKTPKKPKKAATPKKAAIPKKAAPKKSVTLKKAITPKKALPAITARERSLEELSNVPWSNLTQKERERLLLPMIRGIDSATGVATASPEASLTGAIVESPSLDLKNGGAQTPTTAPSTPMSSFSSPWEALALGIHTLTNDQIIENLLDIAVSEGYHMIGNKTITTPVLSSSSDGFENGSKVNMTKNNSSIQSVNTAAVLANNNAVVQSFGLTNVNTTTADQGFTFPSSTDNFIPEAFKMPLPPAMYGITRQQEALKKHAQLQAQGRHR</sequence>
<name>A0A9Q9DRG8_CURCL</name>
<proteinExistence type="predicted"/>
<feature type="compositionally biased region" description="Basic residues" evidence="1">
    <location>
        <begin position="161"/>
        <end position="171"/>
    </location>
</feature>
<dbReference type="OrthoDB" id="3801582at2759"/>
<dbReference type="AlphaFoldDB" id="A0A9Q9DRG8"/>
<feature type="compositionally biased region" description="Polar residues" evidence="1">
    <location>
        <begin position="132"/>
        <end position="145"/>
    </location>
</feature>
<protein>
    <submittedName>
        <fullName evidence="2">Uncharacterized protein</fullName>
    </submittedName>
</protein>
<evidence type="ECO:0000313" key="2">
    <source>
        <dbReference type="EMBL" id="USP75714.1"/>
    </source>
</evidence>
<accession>A0A9Q9DRG8</accession>
<keyword evidence="3" id="KW-1185">Reference proteome</keyword>
<feature type="compositionally biased region" description="Low complexity" evidence="1">
    <location>
        <begin position="270"/>
        <end position="281"/>
    </location>
</feature>
<dbReference type="EMBL" id="CP089275">
    <property type="protein sequence ID" value="USP75714.1"/>
    <property type="molecule type" value="Genomic_DNA"/>
</dbReference>
<dbReference type="VEuPathDB" id="FungiDB:yc1106_02988"/>
<evidence type="ECO:0000313" key="3">
    <source>
        <dbReference type="Proteomes" id="UP001056012"/>
    </source>
</evidence>
<organism evidence="2 3">
    <name type="scientific">Curvularia clavata</name>
    <dbReference type="NCBI Taxonomy" id="95742"/>
    <lineage>
        <taxon>Eukaryota</taxon>
        <taxon>Fungi</taxon>
        <taxon>Dikarya</taxon>
        <taxon>Ascomycota</taxon>
        <taxon>Pezizomycotina</taxon>
        <taxon>Dothideomycetes</taxon>
        <taxon>Pleosporomycetidae</taxon>
        <taxon>Pleosporales</taxon>
        <taxon>Pleosporineae</taxon>
        <taxon>Pleosporaceae</taxon>
        <taxon>Curvularia</taxon>
    </lineage>
</organism>
<feature type="region of interest" description="Disordered" evidence="1">
    <location>
        <begin position="260"/>
        <end position="281"/>
    </location>
</feature>
<gene>
    <name evidence="2" type="ORF">yc1106_02988</name>
</gene>